<organism evidence="2 3">
    <name type="scientific">Eumeta variegata</name>
    <name type="common">Bagworm moth</name>
    <name type="synonym">Eumeta japonica</name>
    <dbReference type="NCBI Taxonomy" id="151549"/>
    <lineage>
        <taxon>Eukaryota</taxon>
        <taxon>Metazoa</taxon>
        <taxon>Ecdysozoa</taxon>
        <taxon>Arthropoda</taxon>
        <taxon>Hexapoda</taxon>
        <taxon>Insecta</taxon>
        <taxon>Pterygota</taxon>
        <taxon>Neoptera</taxon>
        <taxon>Endopterygota</taxon>
        <taxon>Lepidoptera</taxon>
        <taxon>Glossata</taxon>
        <taxon>Ditrysia</taxon>
        <taxon>Tineoidea</taxon>
        <taxon>Psychidae</taxon>
        <taxon>Oiketicinae</taxon>
        <taxon>Eumeta</taxon>
    </lineage>
</organism>
<feature type="compositionally biased region" description="Polar residues" evidence="1">
    <location>
        <begin position="1"/>
        <end position="13"/>
    </location>
</feature>
<comment type="caution">
    <text evidence="2">The sequence shown here is derived from an EMBL/GenBank/DDBJ whole genome shotgun (WGS) entry which is preliminary data.</text>
</comment>
<feature type="compositionally biased region" description="Basic and acidic residues" evidence="1">
    <location>
        <begin position="14"/>
        <end position="28"/>
    </location>
</feature>
<dbReference type="EMBL" id="BGZK01000217">
    <property type="protein sequence ID" value="GBP29248.1"/>
    <property type="molecule type" value="Genomic_DNA"/>
</dbReference>
<reference evidence="2 3" key="1">
    <citation type="journal article" date="2019" name="Commun. Biol.">
        <title>The bagworm genome reveals a unique fibroin gene that provides high tensile strength.</title>
        <authorList>
            <person name="Kono N."/>
            <person name="Nakamura H."/>
            <person name="Ohtoshi R."/>
            <person name="Tomita M."/>
            <person name="Numata K."/>
            <person name="Arakawa K."/>
        </authorList>
    </citation>
    <scope>NUCLEOTIDE SEQUENCE [LARGE SCALE GENOMIC DNA]</scope>
</reference>
<name>A0A4C1US13_EUMVA</name>
<protein>
    <submittedName>
        <fullName evidence="2">Uncharacterized protein</fullName>
    </submittedName>
</protein>
<evidence type="ECO:0000256" key="1">
    <source>
        <dbReference type="SAM" id="MobiDB-lite"/>
    </source>
</evidence>
<evidence type="ECO:0000313" key="3">
    <source>
        <dbReference type="Proteomes" id="UP000299102"/>
    </source>
</evidence>
<sequence length="111" mass="11884">MRPSNGVATSGKQRGTEGGEGRREERRQSSLLLPRGLCSLSSSVLRPAAARAAAADPSNCRTLGLTLIVTDRAHANGTLNGPFLVCADQLTKYLQERRLANVGRQNNTSEH</sequence>
<accession>A0A4C1US13</accession>
<dbReference type="Proteomes" id="UP000299102">
    <property type="component" value="Unassembled WGS sequence"/>
</dbReference>
<gene>
    <name evidence="2" type="ORF">EVAR_20611_1</name>
</gene>
<dbReference type="AlphaFoldDB" id="A0A4C1US13"/>
<proteinExistence type="predicted"/>
<keyword evidence="3" id="KW-1185">Reference proteome</keyword>
<evidence type="ECO:0000313" key="2">
    <source>
        <dbReference type="EMBL" id="GBP29248.1"/>
    </source>
</evidence>
<feature type="region of interest" description="Disordered" evidence="1">
    <location>
        <begin position="1"/>
        <end position="32"/>
    </location>
</feature>